<dbReference type="Gene3D" id="4.10.60.10">
    <property type="entry name" value="Zinc finger, CCHC-type"/>
    <property type="match status" value="2"/>
</dbReference>
<feature type="compositionally biased region" description="Polar residues" evidence="1">
    <location>
        <begin position="1959"/>
        <end position="1968"/>
    </location>
</feature>
<dbReference type="GO" id="GO:0003676">
    <property type="term" value="F:nucleic acid binding"/>
    <property type="evidence" value="ECO:0007669"/>
    <property type="project" value="InterPro"/>
</dbReference>
<dbReference type="Pfam" id="PF00078">
    <property type="entry name" value="RVT_1"/>
    <property type="match status" value="1"/>
</dbReference>
<evidence type="ECO:0000313" key="4">
    <source>
        <dbReference type="WBParaSite" id="maker-uti_cns_0012787-snap-gene-0.4-mRNA-1"/>
    </source>
</evidence>
<dbReference type="Gene3D" id="3.10.10.10">
    <property type="entry name" value="HIV Type 1 Reverse Transcriptase, subunit A, domain 1"/>
    <property type="match status" value="1"/>
</dbReference>
<protein>
    <submittedName>
        <fullName evidence="4">Reverse transcriptase domain-containing protein</fullName>
    </submittedName>
</protein>
<dbReference type="WBParaSite" id="maker-uti_cns_0012787-snap-gene-0.4-mRNA-1">
    <property type="protein sequence ID" value="maker-uti_cns_0012787-snap-gene-0.4-mRNA-1"/>
    <property type="gene ID" value="maker-uti_cns_0012787-snap-gene-0.4"/>
</dbReference>
<dbReference type="GO" id="GO:0008270">
    <property type="term" value="F:zinc ion binding"/>
    <property type="evidence" value="ECO:0007669"/>
    <property type="project" value="InterPro"/>
</dbReference>
<feature type="region of interest" description="Disordered" evidence="1">
    <location>
        <begin position="1515"/>
        <end position="1537"/>
    </location>
</feature>
<dbReference type="InterPro" id="IPR000477">
    <property type="entry name" value="RT_dom"/>
</dbReference>
<dbReference type="CDD" id="cd01650">
    <property type="entry name" value="RT_nLTR_like"/>
    <property type="match status" value="1"/>
</dbReference>
<feature type="domain" description="Reverse transcriptase" evidence="2">
    <location>
        <begin position="495"/>
        <end position="748"/>
    </location>
</feature>
<dbReference type="InterPro" id="IPR001878">
    <property type="entry name" value="Znf_CCHC"/>
</dbReference>
<feature type="compositionally biased region" description="Polar residues" evidence="1">
    <location>
        <begin position="1920"/>
        <end position="1933"/>
    </location>
</feature>
<dbReference type="InterPro" id="IPR043502">
    <property type="entry name" value="DNA/RNA_pol_sf"/>
</dbReference>
<feature type="compositionally biased region" description="Basic residues" evidence="1">
    <location>
        <begin position="115"/>
        <end position="126"/>
    </location>
</feature>
<proteinExistence type="predicted"/>
<reference evidence="4" key="1">
    <citation type="submission" date="2016-11" db="UniProtKB">
        <authorList>
            <consortium name="WormBaseParasite"/>
        </authorList>
    </citation>
    <scope>IDENTIFICATION</scope>
</reference>
<feature type="region of interest" description="Disordered" evidence="1">
    <location>
        <begin position="1"/>
        <end position="20"/>
    </location>
</feature>
<keyword evidence="3" id="KW-1185">Reference proteome</keyword>
<organism evidence="3 4">
    <name type="scientific">Macrostomum lignano</name>
    <dbReference type="NCBI Taxonomy" id="282301"/>
    <lineage>
        <taxon>Eukaryota</taxon>
        <taxon>Metazoa</taxon>
        <taxon>Spiralia</taxon>
        <taxon>Lophotrochozoa</taxon>
        <taxon>Platyhelminthes</taxon>
        <taxon>Rhabditophora</taxon>
        <taxon>Macrostomorpha</taxon>
        <taxon>Macrostomida</taxon>
        <taxon>Macrostomidae</taxon>
        <taxon>Macrostomum</taxon>
    </lineage>
</organism>
<dbReference type="SUPFAM" id="SSF57756">
    <property type="entry name" value="Retrovirus zinc finger-like domains"/>
    <property type="match status" value="2"/>
</dbReference>
<dbReference type="InterPro" id="IPR036875">
    <property type="entry name" value="Znf_CCHC_sf"/>
</dbReference>
<evidence type="ECO:0000256" key="1">
    <source>
        <dbReference type="SAM" id="MobiDB-lite"/>
    </source>
</evidence>
<name>A0A1I8IHC0_9PLAT</name>
<feature type="region of interest" description="Disordered" evidence="1">
    <location>
        <begin position="77"/>
        <end position="150"/>
    </location>
</feature>
<dbReference type="PANTHER" id="PTHR47027">
    <property type="entry name" value="REVERSE TRANSCRIPTASE DOMAIN-CONTAINING PROTEIN"/>
    <property type="match status" value="1"/>
</dbReference>
<dbReference type="PANTHER" id="PTHR47027:SF20">
    <property type="entry name" value="REVERSE TRANSCRIPTASE-LIKE PROTEIN WITH RNA-DIRECTED DNA POLYMERASE DOMAIN"/>
    <property type="match status" value="1"/>
</dbReference>
<dbReference type="Proteomes" id="UP000095280">
    <property type="component" value="Unplaced"/>
</dbReference>
<accession>A0A1I8IHC0</accession>
<dbReference type="PROSITE" id="PS50878">
    <property type="entry name" value="RT_POL"/>
    <property type="match status" value="1"/>
</dbReference>
<sequence>ADLTRSSIGRTSAGQRSDTAQHLQHRLSYISASSLQRIAASQSACLQPAAAHEPLYLHTCANSADTSWHRGQIIRPRMTSVGSDGRASAAAAKLSTAGTRRGQRSAQRLTERRRERNRRGRLRGAARRLLSPVPATSTMDPPDGAGDHEANLHLAPAVPVLGDLNAVPRRSERSPFVAERENVNTDALEDLLDRLDLVSANTQFRKPPARLVTFAGCKEKAAERTRAECHEETGATRSCADHRLLICDLRLRDQLYRPPKQRPRRYYRALLDTRVKRQFAGAFVGALGDQREAEYSDISTAVRAAAEQTVPLMRPAQKSLPVWQSDPIIRQARLNIERLRRNRRPTGDAEDAFERLLDERQQAAVDDAIRSITAAGPDVKSRAVWTAVRTLTGRKKRVALNLAGDTPEERRNELRDFFAGIVNAPASPLPASFALPLDTPLPAEEDFCTRPVTTEDVVLYARKTSGGKALGPDEVPVEALRLRCVASQVTGVMNRVLAGAPAPTEWTVAHIVPIPKKAGTTRKEDHRGISLMSCTAKLFNRLLLDRLQSVLDPYLRYEQNGFRPQRGTVTQILALRRVIEEARIRQSTLIIVFVDFRKAFDSVLRAALPFVLRAYRVRSSWRVLQGDTLAPFLFVLLLDWVLRTALPSANDGFLLRRRIGRRHGEKRLSVLGYADDLALLSSSVEGAQRQIDRLVEVASSVGLIVNTLKTEVLTVPADIPADLTCRGADGQTTRLARCQRFTYLGGLVPHVEEDLRRRRGLAWAAFRSIRAVLQSEALPDRQRARLWQAVVETVLLYNAETWTLTATLERQLDSAHSGLLRAAFRADESVGTEALYDRAKLQRPSTILRRRRLQLAGHVIRAEGYCPQPVQDVLLLTLQGPFRRGQARTRRYVDCLLCDAGAPDTANGALTLNFAANHCCIHEHTLSLLIDEFYNRDELLIPRVLGRSSQDQFQIKCRWDIKLKVAKPGTQLRISALPNKKDGPKTADGDAKMSVDFLNSNSFSVTTGMFQVLPATEHRRFTIDVSWDPRKQKPSSDNLRILLPIPKQCGQDMPWFNGSCYAVSAVRQSMADATDSVGGDAQLASFSSMAEISEFIAANTARQNELPYRRPLSLKQPVRLGMFHNASAAAVLSAVRSDSGCLLQLVSNSFNFSVTDTDSAVVEFVNCSSPMLSLLSFPETARSVPSSAHCSGGELMNLVQMKLSYQQFSTLLLINRMPVNAITNGPIKHLYRSSGIKDETQKCTLLAHTAGREIAQGIKDLLNDKKGSLETLLAATKEHFKERNSILKQFRDSETLPNSQRVPGGPANSGPTTCYRCGERGHSSCNAAKGNTCQACGKPNHLAKACRQRRPQTSSSINAVADKEAEAVFIDHDSLNEEAFTIQSQKPAPTHNSANTRLKIEGKDFIVLVDSGASCSAAVERYETPLSTWEFYTFNIQRLKSTLCGPRKIQLYQVFKHCSPSTEVLTNNFQPNSASAASLRSAVIAELQALLDQGIINGLSPWVSRMVVVPKAARSEASAPLNGPQADLGPSSTPTTDEVDKCTLLAHTAGREIAQGIKDLLNDKKGSLKTLFAATKEHFKERNSILKQFRDSETLPNSQRVPGGPANSGPTTCYQCGERGHSSCNAAKGSTCQACGKPNHLAKACRQGRPQTSSSINAVADKEAEAIFIDHDSLNEEAFTIQSQKPAPRHNSANTRLKIEGKDFIVLVDSGASCNALSGDNFRWLRNVRLRNAIHPIFSYGSTTPLQVLGVADLNAVERYETPLSTWEFCTSNIKRLKSTVRPTENSAASSIQALFTKYRGVDQELPTELRISSILGEFQSIFEGLGCVKGVEVNVCLRPEAVSVCHTPSRVPVHQRSAVIAELQALLDQGIINGLSPWVSRMVVVPKAREALDPLQAPEDGQNKSRPVKDLIDFFNRQQPVENPGASTSNSPADCRSGGGGSGGGSGGGKRGSLVKTPRSTATFGVV</sequence>
<feature type="region of interest" description="Disordered" evidence="1">
    <location>
        <begin position="1920"/>
        <end position="1968"/>
    </location>
</feature>
<dbReference type="SUPFAM" id="SSF56672">
    <property type="entry name" value="DNA/RNA polymerases"/>
    <property type="match status" value="1"/>
</dbReference>
<feature type="compositionally biased region" description="Low complexity" evidence="1">
    <location>
        <begin position="80"/>
        <end position="98"/>
    </location>
</feature>
<evidence type="ECO:0000259" key="2">
    <source>
        <dbReference type="PROSITE" id="PS50878"/>
    </source>
</evidence>
<evidence type="ECO:0000313" key="3">
    <source>
        <dbReference type="Proteomes" id="UP000095280"/>
    </source>
</evidence>
<dbReference type="SMART" id="SM00343">
    <property type="entry name" value="ZnF_C2HC"/>
    <property type="match status" value="4"/>
</dbReference>
<feature type="compositionally biased region" description="Gly residues" evidence="1">
    <location>
        <begin position="1938"/>
        <end position="1952"/>
    </location>
</feature>